<keyword evidence="3" id="KW-1185">Reference proteome</keyword>
<proteinExistence type="predicted"/>
<organism evidence="2 3">
    <name type="scientific">Massilia agilis</name>
    <dbReference type="NCBI Taxonomy" id="1811226"/>
    <lineage>
        <taxon>Bacteria</taxon>
        <taxon>Pseudomonadati</taxon>
        <taxon>Pseudomonadota</taxon>
        <taxon>Betaproteobacteria</taxon>
        <taxon>Burkholderiales</taxon>
        <taxon>Oxalobacteraceae</taxon>
        <taxon>Telluria group</taxon>
        <taxon>Massilia</taxon>
    </lineage>
</organism>
<dbReference type="Proteomes" id="UP001206126">
    <property type="component" value="Unassembled WGS sequence"/>
</dbReference>
<dbReference type="InterPro" id="IPR012902">
    <property type="entry name" value="N_methyl_site"/>
</dbReference>
<dbReference type="RefSeq" id="WP_258821659.1">
    <property type="nucleotide sequence ID" value="NZ_JANUHB010000002.1"/>
</dbReference>
<protein>
    <submittedName>
        <fullName evidence="2">Type II secretion system GspH family protein</fullName>
    </submittedName>
</protein>
<dbReference type="PROSITE" id="PS00409">
    <property type="entry name" value="PROKAR_NTER_METHYL"/>
    <property type="match status" value="1"/>
</dbReference>
<reference evidence="2 3" key="1">
    <citation type="submission" date="2022-08" db="EMBL/GenBank/DDBJ databases">
        <title>Reclassification of Massilia species as members of the genera Telluria, Duganella, Pseudoduganella, Mokoshia gen. nov. and Zemynaea gen. nov. using orthogonal and non-orthogonal genome-based approaches.</title>
        <authorList>
            <person name="Bowman J.P."/>
        </authorList>
    </citation>
    <scope>NUCLEOTIDE SEQUENCE [LARGE SCALE GENOMIC DNA]</scope>
    <source>
        <strain evidence="2 3">JCM 31605</strain>
    </source>
</reference>
<gene>
    <name evidence="2" type="ORF">NX774_08035</name>
</gene>
<comment type="caution">
    <text evidence="2">The sequence shown here is derived from an EMBL/GenBank/DDBJ whole genome shotgun (WGS) entry which is preliminary data.</text>
</comment>
<evidence type="ECO:0000313" key="3">
    <source>
        <dbReference type="Proteomes" id="UP001206126"/>
    </source>
</evidence>
<keyword evidence="1" id="KW-0472">Membrane</keyword>
<keyword evidence="1" id="KW-0812">Transmembrane</keyword>
<evidence type="ECO:0000256" key="1">
    <source>
        <dbReference type="SAM" id="Phobius"/>
    </source>
</evidence>
<feature type="transmembrane region" description="Helical" evidence="1">
    <location>
        <begin position="12"/>
        <end position="37"/>
    </location>
</feature>
<dbReference type="EMBL" id="JANUHB010000002">
    <property type="protein sequence ID" value="MCS0807871.1"/>
    <property type="molecule type" value="Genomic_DNA"/>
</dbReference>
<name>A0ABT2D975_9BURK</name>
<sequence length="187" mass="20095">MYTRKARRARGVTLVELVLFIVIVSIAVAGVLGVLTFTTKHAADPLRRKQALLLAEALLEEVELADFTYCDPNSEGAELATSVAECKVPEKFGPEGESRPFNNVNDYAGSATPFNDASGKLVDVNGDDMGLAGYSASLQIVPENLGGIAGNTQDDPNVLRISITVTYDNGQSVRLDGYRTRYAPQVQ</sequence>
<keyword evidence="1" id="KW-1133">Transmembrane helix</keyword>
<evidence type="ECO:0000313" key="2">
    <source>
        <dbReference type="EMBL" id="MCS0807871.1"/>
    </source>
</evidence>
<accession>A0ABT2D975</accession>